<feature type="domain" description="ABC transporter" evidence="4">
    <location>
        <begin position="7"/>
        <end position="238"/>
    </location>
</feature>
<name>A0ABQ3IMG0_9GAMM</name>
<dbReference type="Proteomes" id="UP000626370">
    <property type="component" value="Unassembled WGS sequence"/>
</dbReference>
<accession>A0ABQ3IMG0</accession>
<dbReference type="CDD" id="cd03230">
    <property type="entry name" value="ABC_DR_subfamily_A"/>
    <property type="match status" value="1"/>
</dbReference>
<proteinExistence type="predicted"/>
<organism evidence="5 6">
    <name type="scientific">Thalassotalea profundi</name>
    <dbReference type="NCBI Taxonomy" id="2036687"/>
    <lineage>
        <taxon>Bacteria</taxon>
        <taxon>Pseudomonadati</taxon>
        <taxon>Pseudomonadota</taxon>
        <taxon>Gammaproteobacteria</taxon>
        <taxon>Alteromonadales</taxon>
        <taxon>Colwelliaceae</taxon>
        <taxon>Thalassotalea</taxon>
    </lineage>
</organism>
<keyword evidence="3 5" id="KW-0067">ATP-binding</keyword>
<dbReference type="SMART" id="SM00382">
    <property type="entry name" value="AAA"/>
    <property type="match status" value="1"/>
</dbReference>
<dbReference type="InterPro" id="IPR003439">
    <property type="entry name" value="ABC_transporter-like_ATP-bd"/>
</dbReference>
<dbReference type="SUPFAM" id="SSF52540">
    <property type="entry name" value="P-loop containing nucleoside triphosphate hydrolases"/>
    <property type="match status" value="1"/>
</dbReference>
<sequence>MTTTSLITLSNITKEYSSLCALQAINMQLAQGEVLGLFGHNGAGKTTMMKLILGVISPTHGNIEVFGVKPDTKAASHMRNKIGYLPENVSFYEQLTGLEVLTYFAKLKGFSNTNSKKHAIALLEKVGVDHAMKRQVKTYSKGMRQRLGLAQAFIGQPKLLLLDEPTVGLDPIATAEFYQTVDQLKSQGTSVILCSHVLPGVEQHIDRAMIISSGQMLATGSLAELRQLAHLPTKISLQGLDDTLTQDPILIPYIDQKQNNILRVPEQDKMDILRHLLSLPNLQDINVEPANLEQVYQYFLKEKPVDTKSSYSAEAIK</sequence>
<gene>
    <name evidence="5" type="primary">nosF</name>
    <name evidence="5" type="ORF">GCM10011501_14340</name>
</gene>
<evidence type="ECO:0000313" key="5">
    <source>
        <dbReference type="EMBL" id="GHE86330.1"/>
    </source>
</evidence>
<dbReference type="InterPro" id="IPR003593">
    <property type="entry name" value="AAA+_ATPase"/>
</dbReference>
<evidence type="ECO:0000256" key="1">
    <source>
        <dbReference type="ARBA" id="ARBA00022448"/>
    </source>
</evidence>
<dbReference type="InterPro" id="IPR051782">
    <property type="entry name" value="ABC_Transporter_VariousFunc"/>
</dbReference>
<protein>
    <submittedName>
        <fullName evidence="5">Copper ABC transporter ATP-binding protein</fullName>
    </submittedName>
</protein>
<dbReference type="PANTHER" id="PTHR42939:SF1">
    <property type="entry name" value="ABC TRANSPORTER ATP-BINDING PROTEIN ALBC-RELATED"/>
    <property type="match status" value="1"/>
</dbReference>
<dbReference type="GO" id="GO:0005524">
    <property type="term" value="F:ATP binding"/>
    <property type="evidence" value="ECO:0007669"/>
    <property type="project" value="UniProtKB-KW"/>
</dbReference>
<dbReference type="PANTHER" id="PTHR42939">
    <property type="entry name" value="ABC TRANSPORTER ATP-BINDING PROTEIN ALBC-RELATED"/>
    <property type="match status" value="1"/>
</dbReference>
<comment type="caution">
    <text evidence="5">The sequence shown here is derived from an EMBL/GenBank/DDBJ whole genome shotgun (WGS) entry which is preliminary data.</text>
</comment>
<dbReference type="EMBL" id="BNAH01000005">
    <property type="protein sequence ID" value="GHE86330.1"/>
    <property type="molecule type" value="Genomic_DNA"/>
</dbReference>
<dbReference type="PROSITE" id="PS00211">
    <property type="entry name" value="ABC_TRANSPORTER_1"/>
    <property type="match status" value="1"/>
</dbReference>
<evidence type="ECO:0000313" key="6">
    <source>
        <dbReference type="Proteomes" id="UP000626370"/>
    </source>
</evidence>
<dbReference type="PROSITE" id="PS50893">
    <property type="entry name" value="ABC_TRANSPORTER_2"/>
    <property type="match status" value="1"/>
</dbReference>
<keyword evidence="2" id="KW-0547">Nucleotide-binding</keyword>
<keyword evidence="1" id="KW-0813">Transport</keyword>
<dbReference type="InterPro" id="IPR027417">
    <property type="entry name" value="P-loop_NTPase"/>
</dbReference>
<dbReference type="RefSeq" id="WP_189377588.1">
    <property type="nucleotide sequence ID" value="NZ_BNAH01000005.1"/>
</dbReference>
<keyword evidence="6" id="KW-1185">Reference proteome</keyword>
<evidence type="ECO:0000259" key="4">
    <source>
        <dbReference type="PROSITE" id="PS50893"/>
    </source>
</evidence>
<dbReference type="Gene3D" id="3.40.50.300">
    <property type="entry name" value="P-loop containing nucleotide triphosphate hydrolases"/>
    <property type="match status" value="1"/>
</dbReference>
<evidence type="ECO:0000256" key="3">
    <source>
        <dbReference type="ARBA" id="ARBA00022840"/>
    </source>
</evidence>
<evidence type="ECO:0000256" key="2">
    <source>
        <dbReference type="ARBA" id="ARBA00022741"/>
    </source>
</evidence>
<dbReference type="Pfam" id="PF00005">
    <property type="entry name" value="ABC_tran"/>
    <property type="match status" value="1"/>
</dbReference>
<dbReference type="InterPro" id="IPR017871">
    <property type="entry name" value="ABC_transporter-like_CS"/>
</dbReference>
<reference evidence="6" key="1">
    <citation type="journal article" date="2019" name="Int. J. Syst. Evol. Microbiol.">
        <title>The Global Catalogue of Microorganisms (GCM) 10K type strain sequencing project: providing services to taxonomists for standard genome sequencing and annotation.</title>
        <authorList>
            <consortium name="The Broad Institute Genomics Platform"/>
            <consortium name="The Broad Institute Genome Sequencing Center for Infectious Disease"/>
            <person name="Wu L."/>
            <person name="Ma J."/>
        </authorList>
    </citation>
    <scope>NUCLEOTIDE SEQUENCE [LARGE SCALE GENOMIC DNA]</scope>
    <source>
        <strain evidence="6">CGMCC 1.15922</strain>
    </source>
</reference>